<evidence type="ECO:0000313" key="1">
    <source>
        <dbReference type="EMBL" id="NBJ94564.1"/>
    </source>
</evidence>
<evidence type="ECO:0000313" key="2">
    <source>
        <dbReference type="Proteomes" id="UP001154420"/>
    </source>
</evidence>
<name>A0A9X5BIB8_9FIRM</name>
<accession>A0A9X5BIB8</accession>
<dbReference type="EMBL" id="QZDT01000043">
    <property type="protein sequence ID" value="NBJ94564.1"/>
    <property type="molecule type" value="Genomic_DNA"/>
</dbReference>
<comment type="caution">
    <text evidence="1">The sequence shown here is derived from an EMBL/GenBank/DDBJ whole genome shotgun (WGS) entry which is preliminary data.</text>
</comment>
<dbReference type="AlphaFoldDB" id="A0A9X5BIB8"/>
<keyword evidence="2" id="KW-1185">Reference proteome</keyword>
<protein>
    <submittedName>
        <fullName evidence="1">Uncharacterized protein</fullName>
    </submittedName>
</protein>
<gene>
    <name evidence="1" type="ORF">D5281_18775</name>
</gene>
<organism evidence="1 2">
    <name type="scientific">Parablautia muri</name>
    <dbReference type="NCBI Taxonomy" id="2320879"/>
    <lineage>
        <taxon>Bacteria</taxon>
        <taxon>Bacillati</taxon>
        <taxon>Bacillota</taxon>
        <taxon>Clostridia</taxon>
        <taxon>Lachnospirales</taxon>
        <taxon>Lachnospiraceae</taxon>
        <taxon>Parablautia</taxon>
    </lineage>
</organism>
<proteinExistence type="predicted"/>
<dbReference type="RefSeq" id="WP_160561581.1">
    <property type="nucleotide sequence ID" value="NZ_QZDT01000043.1"/>
</dbReference>
<dbReference type="Proteomes" id="UP001154420">
    <property type="component" value="Unassembled WGS sequence"/>
</dbReference>
<sequence length="91" mass="10540">MIRIIEFYQGTPDAVMERLCSTISKAFEMIPFHVRSAAGRFICISKALHIVLQTWVHAIMRKKTMKAAGHVRFIGIRWKTMGVNKNHDIKR</sequence>
<reference evidence="1" key="1">
    <citation type="submission" date="2018-09" db="EMBL/GenBank/DDBJ databases">
        <title>Murine metabolic-syndrome-specific gut microbial biobank.</title>
        <authorList>
            <person name="Liu C."/>
        </authorList>
    </citation>
    <scope>NUCLEOTIDE SEQUENCE</scope>
    <source>
        <strain evidence="1">D42-62</strain>
    </source>
</reference>